<gene>
    <name evidence="2" type="ORF">VNO77_41762</name>
</gene>
<proteinExistence type="predicted"/>
<sequence length="126" mass="14081">MGLASMSWLRLALGMHSCPTLCEDMRIRRTQESYSSMAIGICDEKTLDCCDHLDVTNRPMRSCSVSSTFIDTSDFEACLLYSRLSVVPRGKNGLNSESKRIDGTDLMVDRVLLSSVKKNRVLVRIA</sequence>
<comment type="caution">
    <text evidence="2">The sequence shown here is derived from an EMBL/GenBank/DDBJ whole genome shotgun (WGS) entry which is preliminary data.</text>
</comment>
<accession>A0AAN9PQF8</accession>
<protein>
    <recommendedName>
        <fullName evidence="4">Secreted protein</fullName>
    </recommendedName>
</protein>
<dbReference type="AlphaFoldDB" id="A0AAN9PQF8"/>
<dbReference type="EMBL" id="JAYMYQ010000010">
    <property type="protein sequence ID" value="KAK7308165.1"/>
    <property type="molecule type" value="Genomic_DNA"/>
</dbReference>
<evidence type="ECO:0000313" key="2">
    <source>
        <dbReference type="EMBL" id="KAK7308165.1"/>
    </source>
</evidence>
<evidence type="ECO:0000256" key="1">
    <source>
        <dbReference type="SAM" id="SignalP"/>
    </source>
</evidence>
<organism evidence="2 3">
    <name type="scientific">Canavalia gladiata</name>
    <name type="common">Sword bean</name>
    <name type="synonym">Dolichos gladiatus</name>
    <dbReference type="NCBI Taxonomy" id="3824"/>
    <lineage>
        <taxon>Eukaryota</taxon>
        <taxon>Viridiplantae</taxon>
        <taxon>Streptophyta</taxon>
        <taxon>Embryophyta</taxon>
        <taxon>Tracheophyta</taxon>
        <taxon>Spermatophyta</taxon>
        <taxon>Magnoliopsida</taxon>
        <taxon>eudicotyledons</taxon>
        <taxon>Gunneridae</taxon>
        <taxon>Pentapetalae</taxon>
        <taxon>rosids</taxon>
        <taxon>fabids</taxon>
        <taxon>Fabales</taxon>
        <taxon>Fabaceae</taxon>
        <taxon>Papilionoideae</taxon>
        <taxon>50 kb inversion clade</taxon>
        <taxon>NPAAA clade</taxon>
        <taxon>indigoferoid/millettioid clade</taxon>
        <taxon>Phaseoleae</taxon>
        <taxon>Canavalia</taxon>
    </lineage>
</organism>
<keyword evidence="3" id="KW-1185">Reference proteome</keyword>
<evidence type="ECO:0008006" key="4">
    <source>
        <dbReference type="Google" id="ProtNLM"/>
    </source>
</evidence>
<keyword evidence="1" id="KW-0732">Signal</keyword>
<evidence type="ECO:0000313" key="3">
    <source>
        <dbReference type="Proteomes" id="UP001367508"/>
    </source>
</evidence>
<dbReference type="Proteomes" id="UP001367508">
    <property type="component" value="Unassembled WGS sequence"/>
</dbReference>
<name>A0AAN9PQF8_CANGL</name>
<reference evidence="2 3" key="1">
    <citation type="submission" date="2024-01" db="EMBL/GenBank/DDBJ databases">
        <title>The genomes of 5 underutilized Papilionoideae crops provide insights into root nodulation and disease resistanc.</title>
        <authorList>
            <person name="Jiang F."/>
        </authorList>
    </citation>
    <scope>NUCLEOTIDE SEQUENCE [LARGE SCALE GENOMIC DNA]</scope>
    <source>
        <strain evidence="2">LVBAO_FW01</strain>
        <tissue evidence="2">Leaves</tissue>
    </source>
</reference>
<feature type="signal peptide" evidence="1">
    <location>
        <begin position="1"/>
        <end position="22"/>
    </location>
</feature>
<feature type="chain" id="PRO_5043019712" description="Secreted protein" evidence="1">
    <location>
        <begin position="23"/>
        <end position="126"/>
    </location>
</feature>